<dbReference type="GO" id="GO:0003735">
    <property type="term" value="F:structural constituent of ribosome"/>
    <property type="evidence" value="ECO:0007669"/>
    <property type="project" value="InterPro"/>
</dbReference>
<keyword evidence="2" id="KW-0689">Ribosomal protein</keyword>
<dbReference type="GO" id="GO:1990904">
    <property type="term" value="C:ribonucleoprotein complex"/>
    <property type="evidence" value="ECO:0007669"/>
    <property type="project" value="UniProtKB-KW"/>
</dbReference>
<dbReference type="NCBIfam" id="TIGR01023">
    <property type="entry name" value="rpmG_bact"/>
    <property type="match status" value="1"/>
</dbReference>
<evidence type="ECO:0000256" key="1">
    <source>
        <dbReference type="ARBA" id="ARBA00007596"/>
    </source>
</evidence>
<dbReference type="GO" id="GO:0005840">
    <property type="term" value="C:ribosome"/>
    <property type="evidence" value="ECO:0007669"/>
    <property type="project" value="UniProtKB-KW"/>
</dbReference>
<sequence length="192" mass="21212">MNLSQPRATSHSHLPRWRCITLHHGSRAFALAHWARPKGAMRLALGILCLLQVAKAFVSPGLTGSLAKERVALRAHSFEAQQEQSRGTSGVAWATCVAVGMVAMRLTSSARRDSVVSMAAHRKPTKKGRKLVVLECSEQRQMVRDGVPGAGGPRGGVSRYYTEKNVRNTPELLKLRKFNKYLGRHTLHVELK</sequence>
<keyword evidence="3" id="KW-0687">Ribonucleoprotein</keyword>
<evidence type="ECO:0000313" key="5">
    <source>
        <dbReference type="EMBL" id="CAL1170552.1"/>
    </source>
</evidence>
<dbReference type="InterPro" id="IPR001705">
    <property type="entry name" value="Ribosomal_bL33"/>
</dbReference>
<dbReference type="InterPro" id="IPR011332">
    <property type="entry name" value="Ribosomal_zn-bd"/>
</dbReference>
<dbReference type="SUPFAM" id="SSF57829">
    <property type="entry name" value="Zn-binding ribosomal proteins"/>
    <property type="match status" value="1"/>
</dbReference>
<keyword evidence="6" id="KW-1185">Reference proteome</keyword>
<name>A0A9P1DXD8_9DINO</name>
<dbReference type="EMBL" id="CAMXCT010006623">
    <property type="protein sequence ID" value="CAI4017177.1"/>
    <property type="molecule type" value="Genomic_DNA"/>
</dbReference>
<dbReference type="PANTHER" id="PTHR43168:SF2">
    <property type="entry name" value="LARGE RIBOSOMAL SUBUNIT PROTEIN BL33C"/>
    <property type="match status" value="1"/>
</dbReference>
<dbReference type="InterPro" id="IPR038584">
    <property type="entry name" value="Ribosomal_bL33_sf"/>
</dbReference>
<evidence type="ECO:0000313" key="6">
    <source>
        <dbReference type="Proteomes" id="UP001152797"/>
    </source>
</evidence>
<gene>
    <name evidence="4" type="ORF">C1SCF055_LOCUS41843</name>
</gene>
<dbReference type="Pfam" id="PF00471">
    <property type="entry name" value="Ribosomal_L33"/>
    <property type="match status" value="1"/>
</dbReference>
<proteinExistence type="inferred from homology"/>
<organism evidence="4">
    <name type="scientific">Cladocopium goreaui</name>
    <dbReference type="NCBI Taxonomy" id="2562237"/>
    <lineage>
        <taxon>Eukaryota</taxon>
        <taxon>Sar</taxon>
        <taxon>Alveolata</taxon>
        <taxon>Dinophyceae</taxon>
        <taxon>Suessiales</taxon>
        <taxon>Symbiodiniaceae</taxon>
        <taxon>Cladocopium</taxon>
    </lineage>
</organism>
<evidence type="ECO:0000313" key="4">
    <source>
        <dbReference type="EMBL" id="CAI4017177.1"/>
    </source>
</evidence>
<comment type="caution">
    <text evidence="4">The sequence shown here is derived from an EMBL/GenBank/DDBJ whole genome shotgun (WGS) entry which is preliminary data.</text>
</comment>
<dbReference type="EMBL" id="CAMXCT020006623">
    <property type="protein sequence ID" value="CAL1170552.1"/>
    <property type="molecule type" value="Genomic_DNA"/>
</dbReference>
<protein>
    <recommendedName>
        <fullName evidence="7">Ribosomal protein L33</fullName>
    </recommendedName>
</protein>
<accession>A0A9P1DXD8</accession>
<evidence type="ECO:0000256" key="3">
    <source>
        <dbReference type="ARBA" id="ARBA00023274"/>
    </source>
</evidence>
<dbReference type="AlphaFoldDB" id="A0A9P1DXD8"/>
<evidence type="ECO:0000256" key="2">
    <source>
        <dbReference type="ARBA" id="ARBA00022980"/>
    </source>
</evidence>
<dbReference type="Gene3D" id="2.20.28.120">
    <property type="entry name" value="Ribosomal protein L33"/>
    <property type="match status" value="1"/>
</dbReference>
<dbReference type="PANTHER" id="PTHR43168">
    <property type="entry name" value="50S RIBOSOMAL PROTEIN L33, CHLOROPLASTIC"/>
    <property type="match status" value="1"/>
</dbReference>
<dbReference type="GO" id="GO:0005737">
    <property type="term" value="C:cytoplasm"/>
    <property type="evidence" value="ECO:0007669"/>
    <property type="project" value="UniProtKB-ARBA"/>
</dbReference>
<dbReference type="HAMAP" id="MF_00294">
    <property type="entry name" value="Ribosomal_bL33"/>
    <property type="match status" value="1"/>
</dbReference>
<dbReference type="EMBL" id="CAMXCT030006623">
    <property type="protein sequence ID" value="CAL4804489.1"/>
    <property type="molecule type" value="Genomic_DNA"/>
</dbReference>
<reference evidence="5" key="2">
    <citation type="submission" date="2024-04" db="EMBL/GenBank/DDBJ databases">
        <authorList>
            <person name="Chen Y."/>
            <person name="Shah S."/>
            <person name="Dougan E. K."/>
            <person name="Thang M."/>
            <person name="Chan C."/>
        </authorList>
    </citation>
    <scope>NUCLEOTIDE SEQUENCE [LARGE SCALE GENOMIC DNA]</scope>
</reference>
<dbReference type="Proteomes" id="UP001152797">
    <property type="component" value="Unassembled WGS sequence"/>
</dbReference>
<dbReference type="NCBIfam" id="NF001860">
    <property type="entry name" value="PRK00595.1"/>
    <property type="match status" value="1"/>
</dbReference>
<evidence type="ECO:0008006" key="7">
    <source>
        <dbReference type="Google" id="ProtNLM"/>
    </source>
</evidence>
<reference evidence="4" key="1">
    <citation type="submission" date="2022-10" db="EMBL/GenBank/DDBJ databases">
        <authorList>
            <person name="Chen Y."/>
            <person name="Dougan E. K."/>
            <person name="Chan C."/>
            <person name="Rhodes N."/>
            <person name="Thang M."/>
        </authorList>
    </citation>
    <scope>NUCLEOTIDE SEQUENCE</scope>
</reference>
<dbReference type="OrthoDB" id="361870at2759"/>
<dbReference type="GO" id="GO:0006412">
    <property type="term" value="P:translation"/>
    <property type="evidence" value="ECO:0007669"/>
    <property type="project" value="InterPro"/>
</dbReference>
<comment type="similarity">
    <text evidence="1">Belongs to the bacterial ribosomal protein bL33 family.</text>
</comment>